<dbReference type="InterPro" id="IPR017900">
    <property type="entry name" value="4Fe4S_Fe_S_CS"/>
</dbReference>
<evidence type="ECO:0000256" key="6">
    <source>
        <dbReference type="SAM" id="Phobius"/>
    </source>
</evidence>
<dbReference type="InterPro" id="IPR036259">
    <property type="entry name" value="MFS_trans_sf"/>
</dbReference>
<dbReference type="PROSITE" id="PS00198">
    <property type="entry name" value="4FE4S_FER_1"/>
    <property type="match status" value="1"/>
</dbReference>
<dbReference type="InterPro" id="IPR050189">
    <property type="entry name" value="MFS_Efflux_Transporters"/>
</dbReference>
<evidence type="ECO:0000256" key="3">
    <source>
        <dbReference type="ARBA" id="ARBA00022692"/>
    </source>
</evidence>
<dbReference type="GO" id="GO:0022857">
    <property type="term" value="F:transmembrane transporter activity"/>
    <property type="evidence" value="ECO:0007669"/>
    <property type="project" value="InterPro"/>
</dbReference>
<dbReference type="PROSITE" id="PS51379">
    <property type="entry name" value="4FE4S_FER_2"/>
    <property type="match status" value="1"/>
</dbReference>
<evidence type="ECO:0000256" key="1">
    <source>
        <dbReference type="ARBA" id="ARBA00004651"/>
    </source>
</evidence>
<sequence>KPELDEEAICNCCKCCCGIFSLFWNGVMPYHCYTSYLAKVIDDICIGCGTCVEKCPMEAIDLLKKDISLYGPQALITLFIGVGVILGALVGGSIADLKTRRLSVYISLALTTLALLFQLIPAEWFVLLVFAFIIGASSGWSNASFSAVASEYSKKYPEATSTYYSICTSFINFGSQIGLIIMGIVFSTVSGASTDIRLSFGIIFIVMIFLSSLALIPFLLLDRKQYEYKLKEET</sequence>
<evidence type="ECO:0000256" key="5">
    <source>
        <dbReference type="ARBA" id="ARBA00023136"/>
    </source>
</evidence>
<protein>
    <recommendedName>
        <fullName evidence="10">Major facilitator superfamily (MFS) profile domain-containing protein</fullName>
    </recommendedName>
</protein>
<dbReference type="SUPFAM" id="SSF103473">
    <property type="entry name" value="MFS general substrate transporter"/>
    <property type="match status" value="1"/>
</dbReference>
<dbReference type="InterPro" id="IPR017896">
    <property type="entry name" value="4Fe4S_Fe-S-bd"/>
</dbReference>
<feature type="transmembrane region" description="Helical" evidence="6">
    <location>
        <begin position="74"/>
        <end position="95"/>
    </location>
</feature>
<dbReference type="PANTHER" id="PTHR43124:SF3">
    <property type="entry name" value="CHLORAMPHENICOL EFFLUX PUMP RV0191"/>
    <property type="match status" value="1"/>
</dbReference>
<dbReference type="Pfam" id="PF00037">
    <property type="entry name" value="Fer4"/>
    <property type="match status" value="1"/>
</dbReference>
<evidence type="ECO:0000259" key="8">
    <source>
        <dbReference type="PROSITE" id="PS51379"/>
    </source>
</evidence>
<keyword evidence="3 6" id="KW-0812">Transmembrane</keyword>
<reference evidence="9" key="1">
    <citation type="journal article" date="2014" name="Front. Microbiol.">
        <title>High frequency of phylogenetically diverse reductive dehalogenase-homologous genes in deep subseafloor sedimentary metagenomes.</title>
        <authorList>
            <person name="Kawai M."/>
            <person name="Futagami T."/>
            <person name="Toyoda A."/>
            <person name="Takaki Y."/>
            <person name="Nishi S."/>
            <person name="Hori S."/>
            <person name="Arai W."/>
            <person name="Tsubouchi T."/>
            <person name="Morono Y."/>
            <person name="Uchiyama I."/>
            <person name="Ito T."/>
            <person name="Fujiyama A."/>
            <person name="Inagaki F."/>
            <person name="Takami H."/>
        </authorList>
    </citation>
    <scope>NUCLEOTIDE SEQUENCE</scope>
    <source>
        <strain evidence="9">Expedition CK06-06</strain>
    </source>
</reference>
<dbReference type="Gene3D" id="1.20.1250.20">
    <property type="entry name" value="MFS general substrate transporter like domains"/>
    <property type="match status" value="1"/>
</dbReference>
<dbReference type="PANTHER" id="PTHR43124">
    <property type="entry name" value="PURINE EFFLUX PUMP PBUE"/>
    <property type="match status" value="1"/>
</dbReference>
<feature type="transmembrane region" description="Helical" evidence="6">
    <location>
        <begin position="126"/>
        <end position="150"/>
    </location>
</feature>
<evidence type="ECO:0000259" key="7">
    <source>
        <dbReference type="PROSITE" id="PS50850"/>
    </source>
</evidence>
<dbReference type="PROSITE" id="PS50850">
    <property type="entry name" value="MFS"/>
    <property type="match status" value="1"/>
</dbReference>
<keyword evidence="2" id="KW-1003">Cell membrane</keyword>
<dbReference type="Pfam" id="PF07690">
    <property type="entry name" value="MFS_1"/>
    <property type="match status" value="1"/>
</dbReference>
<proteinExistence type="predicted"/>
<feature type="transmembrane region" description="Helical" evidence="6">
    <location>
        <begin position="198"/>
        <end position="221"/>
    </location>
</feature>
<accession>X1V9S3</accession>
<dbReference type="AlphaFoldDB" id="X1V9S3"/>
<evidence type="ECO:0000256" key="4">
    <source>
        <dbReference type="ARBA" id="ARBA00022989"/>
    </source>
</evidence>
<keyword evidence="4 6" id="KW-1133">Transmembrane helix</keyword>
<evidence type="ECO:0008006" key="10">
    <source>
        <dbReference type="Google" id="ProtNLM"/>
    </source>
</evidence>
<dbReference type="EMBL" id="BARW01017525">
    <property type="protein sequence ID" value="GAJ02295.1"/>
    <property type="molecule type" value="Genomic_DNA"/>
</dbReference>
<dbReference type="InterPro" id="IPR011701">
    <property type="entry name" value="MFS"/>
</dbReference>
<dbReference type="GO" id="GO:0005886">
    <property type="term" value="C:plasma membrane"/>
    <property type="evidence" value="ECO:0007669"/>
    <property type="project" value="UniProtKB-SubCell"/>
</dbReference>
<gene>
    <name evidence="9" type="ORF">S12H4_30244</name>
</gene>
<evidence type="ECO:0000256" key="2">
    <source>
        <dbReference type="ARBA" id="ARBA00022475"/>
    </source>
</evidence>
<feature type="domain" description="4Fe-4S ferredoxin-type" evidence="8">
    <location>
        <begin position="36"/>
        <end position="65"/>
    </location>
</feature>
<name>X1V9S3_9ZZZZ</name>
<dbReference type="InterPro" id="IPR020846">
    <property type="entry name" value="MFS_dom"/>
</dbReference>
<comment type="subcellular location">
    <subcellularLocation>
        <location evidence="1">Cell membrane</location>
        <topology evidence="1">Multi-pass membrane protein</topology>
    </subcellularLocation>
</comment>
<feature type="transmembrane region" description="Helical" evidence="6">
    <location>
        <begin position="102"/>
        <end position="120"/>
    </location>
</feature>
<dbReference type="SUPFAM" id="SSF54862">
    <property type="entry name" value="4Fe-4S ferredoxins"/>
    <property type="match status" value="1"/>
</dbReference>
<keyword evidence="5 6" id="KW-0472">Membrane</keyword>
<feature type="domain" description="Major facilitator superfamily (MFS) profile" evidence="7">
    <location>
        <begin position="28"/>
        <end position="234"/>
    </location>
</feature>
<feature type="transmembrane region" description="Helical" evidence="6">
    <location>
        <begin position="162"/>
        <end position="186"/>
    </location>
</feature>
<dbReference type="Gene3D" id="3.30.70.20">
    <property type="match status" value="1"/>
</dbReference>
<evidence type="ECO:0000313" key="9">
    <source>
        <dbReference type="EMBL" id="GAJ02295.1"/>
    </source>
</evidence>
<feature type="non-terminal residue" evidence="9">
    <location>
        <position position="1"/>
    </location>
</feature>
<comment type="caution">
    <text evidence="9">The sequence shown here is derived from an EMBL/GenBank/DDBJ whole genome shotgun (WGS) entry which is preliminary data.</text>
</comment>
<organism evidence="9">
    <name type="scientific">marine sediment metagenome</name>
    <dbReference type="NCBI Taxonomy" id="412755"/>
    <lineage>
        <taxon>unclassified sequences</taxon>
        <taxon>metagenomes</taxon>
        <taxon>ecological metagenomes</taxon>
    </lineage>
</organism>